<accession>A0A7Y9LP18</accession>
<evidence type="ECO:0000256" key="1">
    <source>
        <dbReference type="SAM" id="Phobius"/>
    </source>
</evidence>
<evidence type="ECO:0000313" key="3">
    <source>
        <dbReference type="EMBL" id="NYE83878.1"/>
    </source>
</evidence>
<comment type="caution">
    <text evidence="3">The sequence shown here is derived from an EMBL/GenBank/DDBJ whole genome shotgun (WGS) entry which is preliminary data.</text>
</comment>
<evidence type="ECO:0000259" key="2">
    <source>
        <dbReference type="SMART" id="SM01080"/>
    </source>
</evidence>
<feature type="domain" description="CHASE2" evidence="2">
    <location>
        <begin position="36"/>
        <end position="409"/>
    </location>
</feature>
<evidence type="ECO:0000313" key="4">
    <source>
        <dbReference type="Proteomes" id="UP000542125"/>
    </source>
</evidence>
<keyword evidence="4" id="KW-1185">Reference proteome</keyword>
<sequence>MTAYVMLVVISLLLLALGSQINGGSLAVTRYFARGQAPISGLAYDSAARNRILVVLYDSQFLAANRSPWPLTYGEHADWLDRLVPDDKNLPAGILVDITFGQARVDRTLSELGQTLCRIRNQHKVPIFLAGIPSPTTGQLQVRADLQAVRDRQASRDQPRDPCFELVGASISLDPVDRLVWSYPVASYLHNQEWQSQPPNDQARPAFRSAAFAMATAVTRAPGTDPRNPTLVPALALSKVGPAPPAMALVWGATPAEPLTANNATIRTGDAAARQVADGEWRHCTLTPSAASMWFPGFLQRLVGRTPPPRPCPYHQTLSMAEVGSMEPAQLAAIVRDRYVLVGAAIPGYNDLIETPVHGTLPGVYQHAMALDNLLTYGDQYRLDESWSLLPSTHLWVPGLLVICIVFGVHQGWRWLRIGAAGWARNYAGGGPADSHRGAGRRVWVYLLTGDNGALPTSVCDRVAHAMVKVLGWVVRILLQAAIAAGMIMFLQAHYRIGMLPIAELVGMTLVAEGLQHVHRFAGMLRGDPEHAGKH</sequence>
<dbReference type="Pfam" id="PF05226">
    <property type="entry name" value="CHASE2"/>
    <property type="match status" value="1"/>
</dbReference>
<dbReference type="RefSeq" id="WP_179587639.1">
    <property type="nucleotide sequence ID" value="NZ_JACBYR010000001.1"/>
</dbReference>
<keyword evidence="1" id="KW-1133">Transmembrane helix</keyword>
<reference evidence="3 4" key="1">
    <citation type="submission" date="2020-07" db="EMBL/GenBank/DDBJ databases">
        <title>Genomic Encyclopedia of Type Strains, Phase IV (KMG-V): Genome sequencing to study the core and pangenomes of soil and plant-associated prokaryotes.</title>
        <authorList>
            <person name="Whitman W."/>
        </authorList>
    </citation>
    <scope>NUCLEOTIDE SEQUENCE [LARGE SCALE GENOMIC DNA]</scope>
    <source>
        <strain evidence="3 4">SAS40</strain>
    </source>
</reference>
<dbReference type="Proteomes" id="UP000542125">
    <property type="component" value="Unassembled WGS sequence"/>
</dbReference>
<gene>
    <name evidence="3" type="ORF">FHW18_003149</name>
</gene>
<organism evidence="3 4">
    <name type="scientific">Pigmentiphaga litoralis</name>
    <dbReference type="NCBI Taxonomy" id="516702"/>
    <lineage>
        <taxon>Bacteria</taxon>
        <taxon>Pseudomonadati</taxon>
        <taxon>Pseudomonadota</taxon>
        <taxon>Betaproteobacteria</taxon>
        <taxon>Burkholderiales</taxon>
        <taxon>Alcaligenaceae</taxon>
        <taxon>Pigmentiphaga</taxon>
    </lineage>
</organism>
<keyword evidence="1" id="KW-0472">Membrane</keyword>
<keyword evidence="1" id="KW-0812">Transmembrane</keyword>
<dbReference type="EMBL" id="JACBYR010000001">
    <property type="protein sequence ID" value="NYE83878.1"/>
    <property type="molecule type" value="Genomic_DNA"/>
</dbReference>
<protein>
    <recommendedName>
        <fullName evidence="2">CHASE2 domain-containing protein</fullName>
    </recommendedName>
</protein>
<feature type="transmembrane region" description="Helical" evidence="1">
    <location>
        <begin position="470"/>
        <end position="491"/>
    </location>
</feature>
<dbReference type="InterPro" id="IPR007890">
    <property type="entry name" value="CHASE2"/>
</dbReference>
<proteinExistence type="predicted"/>
<dbReference type="SMART" id="SM01080">
    <property type="entry name" value="CHASE2"/>
    <property type="match status" value="1"/>
</dbReference>
<dbReference type="AlphaFoldDB" id="A0A7Y9LP18"/>
<name>A0A7Y9LP18_9BURK</name>